<protein>
    <submittedName>
        <fullName evidence="1">Uncharacterized protein</fullName>
    </submittedName>
</protein>
<sequence length="137" mass="14554">MGEAIAGDRSGRNCHPDQEMVAALRQEPVMVQAPPGAALAPATETVSCGWESSEPPNLGMLDREMTGAGGADDVSRFYADLARSSGWQAYGPGSHVYAASKPDGTNCTWLLQVLGTADGTYHVRITYTPRDLRPTCL</sequence>
<reference evidence="2" key="1">
    <citation type="journal article" date="2019" name="Int. J. Syst. Evol. Microbiol.">
        <title>The Global Catalogue of Microorganisms (GCM) 10K type strain sequencing project: providing services to taxonomists for standard genome sequencing and annotation.</title>
        <authorList>
            <consortium name="The Broad Institute Genomics Platform"/>
            <consortium name="The Broad Institute Genome Sequencing Center for Infectious Disease"/>
            <person name="Wu L."/>
            <person name="Ma J."/>
        </authorList>
    </citation>
    <scope>NUCLEOTIDE SEQUENCE [LARGE SCALE GENOMIC DNA]</scope>
    <source>
        <strain evidence="2">JCM 13250</strain>
    </source>
</reference>
<evidence type="ECO:0000313" key="2">
    <source>
        <dbReference type="Proteomes" id="UP001500218"/>
    </source>
</evidence>
<comment type="caution">
    <text evidence="1">The sequence shown here is derived from an EMBL/GenBank/DDBJ whole genome shotgun (WGS) entry which is preliminary data.</text>
</comment>
<accession>A0ABP4XIK7</accession>
<keyword evidence="2" id="KW-1185">Reference proteome</keyword>
<evidence type="ECO:0000313" key="1">
    <source>
        <dbReference type="EMBL" id="GAA1784261.1"/>
    </source>
</evidence>
<dbReference type="Proteomes" id="UP001500218">
    <property type="component" value="Unassembled WGS sequence"/>
</dbReference>
<gene>
    <name evidence="1" type="ORF">GCM10009682_03060</name>
</gene>
<proteinExistence type="predicted"/>
<name>A0ABP4XIK7_9ACTN</name>
<organism evidence="1 2">
    <name type="scientific">Luedemannella flava</name>
    <dbReference type="NCBI Taxonomy" id="349316"/>
    <lineage>
        <taxon>Bacteria</taxon>
        <taxon>Bacillati</taxon>
        <taxon>Actinomycetota</taxon>
        <taxon>Actinomycetes</taxon>
        <taxon>Micromonosporales</taxon>
        <taxon>Micromonosporaceae</taxon>
        <taxon>Luedemannella</taxon>
    </lineage>
</organism>
<dbReference type="EMBL" id="BAAALT010000003">
    <property type="protein sequence ID" value="GAA1784261.1"/>
    <property type="molecule type" value="Genomic_DNA"/>
</dbReference>